<sequence length="209" mass="24411">MVLHIFLSGTDEGRVGKEFLARVFQMLDFARSWWSAELLVDGVGRRNGELTLVTRWRCPGQPFFCGRHRPHVRIGQESRVRKVIDLSTETISKVNARLTNRVVEGSSRQIRSLECRQWLYTLQLQNISFFGDPEDPMSVPRTRPCPFTLPWASGASHPKTWRAFQDWAHDVRDQPYVEGISDQPCCRSRLRRQSSTWEMWHIYYSDIKG</sequence>
<dbReference type="Proteomes" id="UP000014760">
    <property type="component" value="Unassembled WGS sequence"/>
</dbReference>
<accession>R7T7P6</accession>
<organism evidence="1">
    <name type="scientific">Capitella teleta</name>
    <name type="common">Polychaete worm</name>
    <dbReference type="NCBI Taxonomy" id="283909"/>
    <lineage>
        <taxon>Eukaryota</taxon>
        <taxon>Metazoa</taxon>
        <taxon>Spiralia</taxon>
        <taxon>Lophotrochozoa</taxon>
        <taxon>Annelida</taxon>
        <taxon>Polychaeta</taxon>
        <taxon>Sedentaria</taxon>
        <taxon>Scolecida</taxon>
        <taxon>Capitellidae</taxon>
        <taxon>Capitella</taxon>
    </lineage>
</organism>
<evidence type="ECO:0000313" key="1">
    <source>
        <dbReference type="EMBL" id="ELT89453.1"/>
    </source>
</evidence>
<reference evidence="3" key="1">
    <citation type="submission" date="2012-12" db="EMBL/GenBank/DDBJ databases">
        <authorList>
            <person name="Hellsten U."/>
            <person name="Grimwood J."/>
            <person name="Chapman J.A."/>
            <person name="Shapiro H."/>
            <person name="Aerts A."/>
            <person name="Otillar R.P."/>
            <person name="Terry A.Y."/>
            <person name="Boore J.L."/>
            <person name="Simakov O."/>
            <person name="Marletaz F."/>
            <person name="Cho S.-J."/>
            <person name="Edsinger-Gonzales E."/>
            <person name="Havlak P."/>
            <person name="Kuo D.-H."/>
            <person name="Larsson T."/>
            <person name="Lv J."/>
            <person name="Arendt D."/>
            <person name="Savage R."/>
            <person name="Osoegawa K."/>
            <person name="de Jong P."/>
            <person name="Lindberg D.R."/>
            <person name="Seaver E.C."/>
            <person name="Weisblat D.A."/>
            <person name="Putnam N.H."/>
            <person name="Grigoriev I.V."/>
            <person name="Rokhsar D.S."/>
        </authorList>
    </citation>
    <scope>NUCLEOTIDE SEQUENCE</scope>
    <source>
        <strain evidence="3">I ESC-2004</strain>
    </source>
</reference>
<dbReference type="OrthoDB" id="2020070at2759"/>
<keyword evidence="3" id="KW-1185">Reference proteome</keyword>
<gene>
    <name evidence="1" type="ORF">CAPTEDRAFT_188834</name>
</gene>
<dbReference type="EnsemblMetazoa" id="CapteT188834">
    <property type="protein sequence ID" value="CapteP188834"/>
    <property type="gene ID" value="CapteG188834"/>
</dbReference>
<name>R7T7P6_CAPTE</name>
<evidence type="ECO:0000313" key="3">
    <source>
        <dbReference type="Proteomes" id="UP000014760"/>
    </source>
</evidence>
<dbReference type="HOGENOM" id="CLU_1316537_0_0_1"/>
<dbReference type="AlphaFoldDB" id="R7T7P6"/>
<dbReference type="EMBL" id="KB311344">
    <property type="protein sequence ID" value="ELT89453.1"/>
    <property type="molecule type" value="Genomic_DNA"/>
</dbReference>
<reference evidence="2" key="3">
    <citation type="submission" date="2015-06" db="UniProtKB">
        <authorList>
            <consortium name="EnsemblMetazoa"/>
        </authorList>
    </citation>
    <scope>IDENTIFICATION</scope>
</reference>
<reference evidence="1 3" key="2">
    <citation type="journal article" date="2013" name="Nature">
        <title>Insights into bilaterian evolution from three spiralian genomes.</title>
        <authorList>
            <person name="Simakov O."/>
            <person name="Marletaz F."/>
            <person name="Cho S.J."/>
            <person name="Edsinger-Gonzales E."/>
            <person name="Havlak P."/>
            <person name="Hellsten U."/>
            <person name="Kuo D.H."/>
            <person name="Larsson T."/>
            <person name="Lv J."/>
            <person name="Arendt D."/>
            <person name="Savage R."/>
            <person name="Osoegawa K."/>
            <person name="de Jong P."/>
            <person name="Grimwood J."/>
            <person name="Chapman J.A."/>
            <person name="Shapiro H."/>
            <person name="Aerts A."/>
            <person name="Otillar R.P."/>
            <person name="Terry A.Y."/>
            <person name="Boore J.L."/>
            <person name="Grigoriev I.V."/>
            <person name="Lindberg D.R."/>
            <person name="Seaver E.C."/>
            <person name="Weisblat D.A."/>
            <person name="Putnam N.H."/>
            <person name="Rokhsar D.S."/>
        </authorList>
    </citation>
    <scope>NUCLEOTIDE SEQUENCE</scope>
    <source>
        <strain evidence="1 3">I ESC-2004</strain>
    </source>
</reference>
<protein>
    <submittedName>
        <fullName evidence="1 2">Uncharacterized protein</fullName>
    </submittedName>
</protein>
<proteinExistence type="predicted"/>
<evidence type="ECO:0000313" key="2">
    <source>
        <dbReference type="EnsemblMetazoa" id="CapteP188834"/>
    </source>
</evidence>
<dbReference type="EMBL" id="AMQN01014839">
    <property type="status" value="NOT_ANNOTATED_CDS"/>
    <property type="molecule type" value="Genomic_DNA"/>
</dbReference>